<keyword evidence="2" id="KW-1185">Reference proteome</keyword>
<evidence type="ECO:0000313" key="1">
    <source>
        <dbReference type="EMBL" id="CAI2176653.1"/>
    </source>
</evidence>
<comment type="caution">
    <text evidence="1">The sequence shown here is derived from an EMBL/GenBank/DDBJ whole genome shotgun (WGS) entry which is preliminary data.</text>
</comment>
<dbReference type="OrthoDB" id="2342150at2759"/>
<dbReference type="Gene3D" id="2.130.10.10">
    <property type="entry name" value="YVTN repeat-like/Quinoprotein amine dehydrogenase"/>
    <property type="match status" value="1"/>
</dbReference>
<dbReference type="SUPFAM" id="SSF51004">
    <property type="entry name" value="C-terminal (heme d1) domain of cytochrome cd1-nitrite reductase"/>
    <property type="match status" value="1"/>
</dbReference>
<dbReference type="EMBL" id="CAMKVN010001533">
    <property type="protein sequence ID" value="CAI2176653.1"/>
    <property type="molecule type" value="Genomic_DNA"/>
</dbReference>
<evidence type="ECO:0000313" key="2">
    <source>
        <dbReference type="Proteomes" id="UP001153678"/>
    </source>
</evidence>
<reference evidence="1" key="1">
    <citation type="submission" date="2022-08" db="EMBL/GenBank/DDBJ databases">
        <authorList>
            <person name="Kallberg Y."/>
            <person name="Tangrot J."/>
            <person name="Rosling A."/>
        </authorList>
    </citation>
    <scope>NUCLEOTIDE SEQUENCE</scope>
    <source>
        <strain evidence="1">Wild A</strain>
    </source>
</reference>
<organism evidence="1 2">
    <name type="scientific">Funneliformis geosporum</name>
    <dbReference type="NCBI Taxonomy" id="1117311"/>
    <lineage>
        <taxon>Eukaryota</taxon>
        <taxon>Fungi</taxon>
        <taxon>Fungi incertae sedis</taxon>
        <taxon>Mucoromycota</taxon>
        <taxon>Glomeromycotina</taxon>
        <taxon>Glomeromycetes</taxon>
        <taxon>Glomerales</taxon>
        <taxon>Glomeraceae</taxon>
        <taxon>Funneliformis</taxon>
    </lineage>
</organism>
<protein>
    <submittedName>
        <fullName evidence="1">17708_t:CDS:1</fullName>
    </submittedName>
</protein>
<dbReference type="InterPro" id="IPR015943">
    <property type="entry name" value="WD40/YVTN_repeat-like_dom_sf"/>
</dbReference>
<gene>
    <name evidence="1" type="ORF">FWILDA_LOCUS7689</name>
</gene>
<proteinExistence type="predicted"/>
<dbReference type="Proteomes" id="UP001153678">
    <property type="component" value="Unassembled WGS sequence"/>
</dbReference>
<accession>A0A9W4SPH5</accession>
<dbReference type="AlphaFoldDB" id="A0A9W4SPH5"/>
<dbReference type="InterPro" id="IPR011048">
    <property type="entry name" value="Haem_d1_sf"/>
</dbReference>
<sequence>MSWPKRIISSDWGSATAIAPNGENIVVFAYHMCEVNPDGKYTKIGSEWPKTVAATTNGNFIYAIRPDGFIYKIDTSSYTKVFKWAEAGGGWERAKAIFSYNDHIYVVLDAIWEIRLDGTYQKVQNDKWGATRSITVIGDYAYSVHNSGKIYKINLKDWTYRILSSGWANTFQLLTLNNKLFAYDVYLTIVDTNTGEKTIVHTDKLNSKLAGGTTAKAMYTADTSGNLWKITES</sequence>
<name>A0A9W4SPH5_9GLOM</name>